<comment type="caution">
    <text evidence="1">The sequence shown here is derived from an EMBL/GenBank/DDBJ whole genome shotgun (WGS) entry which is preliminary data.</text>
</comment>
<organism evidence="1 2">
    <name type="scientific">Haemaphysalis longicornis</name>
    <name type="common">Bush tick</name>
    <dbReference type="NCBI Taxonomy" id="44386"/>
    <lineage>
        <taxon>Eukaryota</taxon>
        <taxon>Metazoa</taxon>
        <taxon>Ecdysozoa</taxon>
        <taxon>Arthropoda</taxon>
        <taxon>Chelicerata</taxon>
        <taxon>Arachnida</taxon>
        <taxon>Acari</taxon>
        <taxon>Parasitiformes</taxon>
        <taxon>Ixodida</taxon>
        <taxon>Ixodoidea</taxon>
        <taxon>Ixodidae</taxon>
        <taxon>Haemaphysalinae</taxon>
        <taxon>Haemaphysalis</taxon>
    </lineage>
</organism>
<evidence type="ECO:0000313" key="1">
    <source>
        <dbReference type="EMBL" id="KAH9378327.1"/>
    </source>
</evidence>
<protein>
    <submittedName>
        <fullName evidence="1">Uncharacterized protein</fullName>
    </submittedName>
</protein>
<keyword evidence="2" id="KW-1185">Reference proteome</keyword>
<reference evidence="1 2" key="1">
    <citation type="journal article" date="2020" name="Cell">
        <title>Large-Scale Comparative Analyses of Tick Genomes Elucidate Their Genetic Diversity and Vector Capacities.</title>
        <authorList>
            <consortium name="Tick Genome and Microbiome Consortium (TIGMIC)"/>
            <person name="Jia N."/>
            <person name="Wang J."/>
            <person name="Shi W."/>
            <person name="Du L."/>
            <person name="Sun Y."/>
            <person name="Zhan W."/>
            <person name="Jiang J.F."/>
            <person name="Wang Q."/>
            <person name="Zhang B."/>
            <person name="Ji P."/>
            <person name="Bell-Sakyi L."/>
            <person name="Cui X.M."/>
            <person name="Yuan T.T."/>
            <person name="Jiang B.G."/>
            <person name="Yang W.F."/>
            <person name="Lam T.T."/>
            <person name="Chang Q.C."/>
            <person name="Ding S.J."/>
            <person name="Wang X.J."/>
            <person name="Zhu J.G."/>
            <person name="Ruan X.D."/>
            <person name="Zhao L."/>
            <person name="Wei J.T."/>
            <person name="Ye R.Z."/>
            <person name="Que T.C."/>
            <person name="Du C.H."/>
            <person name="Zhou Y.H."/>
            <person name="Cheng J.X."/>
            <person name="Dai P.F."/>
            <person name="Guo W.B."/>
            <person name="Han X.H."/>
            <person name="Huang E.J."/>
            <person name="Li L.F."/>
            <person name="Wei W."/>
            <person name="Gao Y.C."/>
            <person name="Liu J.Z."/>
            <person name="Shao H.Z."/>
            <person name="Wang X."/>
            <person name="Wang C.C."/>
            <person name="Yang T.C."/>
            <person name="Huo Q.B."/>
            <person name="Li W."/>
            <person name="Chen H.Y."/>
            <person name="Chen S.E."/>
            <person name="Zhou L.G."/>
            <person name="Ni X.B."/>
            <person name="Tian J.H."/>
            <person name="Sheng Y."/>
            <person name="Liu T."/>
            <person name="Pan Y.S."/>
            <person name="Xia L.Y."/>
            <person name="Li J."/>
            <person name="Zhao F."/>
            <person name="Cao W.C."/>
        </authorList>
    </citation>
    <scope>NUCLEOTIDE SEQUENCE [LARGE SCALE GENOMIC DNA]</scope>
    <source>
        <strain evidence="1">HaeL-2018</strain>
    </source>
</reference>
<name>A0A9J6GVA1_HAELO</name>
<dbReference type="AlphaFoldDB" id="A0A9J6GVA1"/>
<gene>
    <name evidence="1" type="ORF">HPB48_007115</name>
</gene>
<dbReference type="Proteomes" id="UP000821853">
    <property type="component" value="Unassembled WGS sequence"/>
</dbReference>
<evidence type="ECO:0000313" key="2">
    <source>
        <dbReference type="Proteomes" id="UP000821853"/>
    </source>
</evidence>
<dbReference type="VEuPathDB" id="VectorBase:HLOH_045499"/>
<accession>A0A9J6GVA1</accession>
<sequence>MEVLEAIEKSDSDLISIVTTSKGETVETVPALLAKLCEKEADDDVHQVFYRAAQRFVRKKGAKTLVSVRHGVRLLNFYHFASRLQAHP</sequence>
<proteinExistence type="predicted"/>
<dbReference type="EMBL" id="JABSTR010000008">
    <property type="protein sequence ID" value="KAH9378327.1"/>
    <property type="molecule type" value="Genomic_DNA"/>
</dbReference>